<comment type="subcellular location">
    <subcellularLocation>
        <location evidence="1">Membrane</location>
        <topology evidence="1">Single-pass membrane protein</topology>
    </subcellularLocation>
</comment>
<dbReference type="EMBL" id="BDGU01000235">
    <property type="protein sequence ID" value="GAW05111.1"/>
    <property type="molecule type" value="Genomic_DNA"/>
</dbReference>
<dbReference type="PANTHER" id="PTHR15549">
    <property type="entry name" value="PAIRED IMMUNOGLOBULIN-LIKE TYPE 2 RECEPTOR"/>
    <property type="match status" value="1"/>
</dbReference>
<name>A0A1Q3ED36_LENED</name>
<dbReference type="GO" id="GO:0016020">
    <property type="term" value="C:membrane"/>
    <property type="evidence" value="ECO:0007669"/>
    <property type="project" value="UniProtKB-SubCell"/>
</dbReference>
<feature type="region of interest" description="Disordered" evidence="5">
    <location>
        <begin position="87"/>
        <end position="129"/>
    </location>
</feature>
<sequence>MLEAIPSVRHENMAVLPSLSDAVTGTANTSADSTSAATSAASSSADATSAAPTSASSASPTSTPSSTPTSTAVSTSASAATSASATSAPASSAPASSAPSSNGSSSSSSTSSTSESSNSGSPSKASPTTISSTLTAAMTTSVQATVMSTGSDGKVYTTVIETASVLSAGSIVTSTASADDNSGTTSSNTAEIVGGVIGGVGGLLVILGVLFFILKRQRRKRQLEEAFDGNFDPDRIVNSGGFGAGVRDSMASSSDTAGYAYAGGEKAKSKKAAKRASRGANILGEGEGTLPDIPLDGGPPHRHPEMQQLMSIGATSRNNLLDEEGMDDNTPNPSPYHSPHASPFHNSFSLPNTASSDGHGLVGAMTSPPRSPGGRPLSISASASLSGHGHPGYGPGPGYSRPPSFYGNNAYGISPPGSPPPPSPHNGYVIPPMRSPSPGASSAYAIGAYPNMPAQNRRYSNGPDVAGEMGARRYSTGPSIGPALPAQGSSLAVRNPDSESFASISRIAEGPEEIPPTYDSLNLGHGSRPVEKA</sequence>
<feature type="region of interest" description="Disordered" evidence="5">
    <location>
        <begin position="24"/>
        <end position="74"/>
    </location>
</feature>
<dbReference type="Gene3D" id="1.20.5.510">
    <property type="entry name" value="Single helix bin"/>
    <property type="match status" value="1"/>
</dbReference>
<evidence type="ECO:0000256" key="4">
    <source>
        <dbReference type="ARBA" id="ARBA00023136"/>
    </source>
</evidence>
<keyword evidence="4 6" id="KW-0472">Membrane</keyword>
<keyword evidence="8" id="KW-1185">Reference proteome</keyword>
<organism evidence="7 8">
    <name type="scientific">Lentinula edodes</name>
    <name type="common">Shiitake mushroom</name>
    <name type="synonym">Lentinus edodes</name>
    <dbReference type="NCBI Taxonomy" id="5353"/>
    <lineage>
        <taxon>Eukaryota</taxon>
        <taxon>Fungi</taxon>
        <taxon>Dikarya</taxon>
        <taxon>Basidiomycota</taxon>
        <taxon>Agaricomycotina</taxon>
        <taxon>Agaricomycetes</taxon>
        <taxon>Agaricomycetidae</taxon>
        <taxon>Agaricales</taxon>
        <taxon>Marasmiineae</taxon>
        <taxon>Omphalotaceae</taxon>
        <taxon>Lentinula</taxon>
    </lineage>
</organism>
<gene>
    <name evidence="7" type="ORF">LENED_006946</name>
</gene>
<feature type="region of interest" description="Disordered" evidence="5">
    <location>
        <begin position="263"/>
        <end position="305"/>
    </location>
</feature>
<feature type="compositionally biased region" description="Low complexity" evidence="5">
    <location>
        <begin position="398"/>
        <end position="407"/>
    </location>
</feature>
<dbReference type="STRING" id="5353.A0A1Q3ED36"/>
<feature type="compositionally biased region" description="Low complexity" evidence="5">
    <location>
        <begin position="87"/>
        <end position="128"/>
    </location>
</feature>
<proteinExistence type="predicted"/>
<dbReference type="Proteomes" id="UP000188533">
    <property type="component" value="Unassembled WGS sequence"/>
</dbReference>
<dbReference type="InterPro" id="IPR051694">
    <property type="entry name" value="Immunoregulatory_rcpt-like"/>
</dbReference>
<reference evidence="7 8" key="1">
    <citation type="submission" date="2016-08" db="EMBL/GenBank/DDBJ databases">
        <authorList>
            <consortium name="Lentinula edodes genome sequencing consortium"/>
            <person name="Sakamoto Y."/>
            <person name="Nakade K."/>
            <person name="Sato S."/>
            <person name="Yoshida Y."/>
            <person name="Miyazaki K."/>
            <person name="Natsume S."/>
            <person name="Konno N."/>
        </authorList>
    </citation>
    <scope>NUCLEOTIDE SEQUENCE [LARGE SCALE GENOMIC DNA]</scope>
    <source>
        <strain evidence="7 8">NBRC 111202</strain>
    </source>
</reference>
<protein>
    <submittedName>
        <fullName evidence="7">Uncharacterized protein</fullName>
    </submittedName>
</protein>
<feature type="region of interest" description="Disordered" evidence="5">
    <location>
        <begin position="508"/>
        <end position="533"/>
    </location>
</feature>
<evidence type="ECO:0000313" key="7">
    <source>
        <dbReference type="EMBL" id="GAW05111.1"/>
    </source>
</evidence>
<keyword evidence="2 6" id="KW-0812">Transmembrane</keyword>
<reference evidence="7 8" key="2">
    <citation type="submission" date="2017-02" db="EMBL/GenBank/DDBJ databases">
        <title>A genome survey and senescence transcriptome analysis in Lentinula edodes.</title>
        <authorList>
            <person name="Sakamoto Y."/>
            <person name="Nakade K."/>
            <person name="Sato S."/>
            <person name="Yoshida Y."/>
            <person name="Miyazaki K."/>
            <person name="Natsume S."/>
            <person name="Konno N."/>
        </authorList>
    </citation>
    <scope>NUCLEOTIDE SEQUENCE [LARGE SCALE GENOMIC DNA]</scope>
    <source>
        <strain evidence="7 8">NBRC 111202</strain>
    </source>
</reference>
<feature type="region of interest" description="Disordered" evidence="5">
    <location>
        <begin position="455"/>
        <end position="496"/>
    </location>
</feature>
<evidence type="ECO:0000256" key="5">
    <source>
        <dbReference type="SAM" id="MobiDB-lite"/>
    </source>
</evidence>
<evidence type="ECO:0000256" key="3">
    <source>
        <dbReference type="ARBA" id="ARBA00022989"/>
    </source>
</evidence>
<keyword evidence="3 6" id="KW-1133">Transmembrane helix</keyword>
<dbReference type="GO" id="GO:0071944">
    <property type="term" value="C:cell periphery"/>
    <property type="evidence" value="ECO:0007669"/>
    <property type="project" value="UniProtKB-ARBA"/>
</dbReference>
<feature type="compositionally biased region" description="Polar residues" evidence="5">
    <location>
        <begin position="487"/>
        <end position="496"/>
    </location>
</feature>
<evidence type="ECO:0000256" key="6">
    <source>
        <dbReference type="SAM" id="Phobius"/>
    </source>
</evidence>
<evidence type="ECO:0000256" key="2">
    <source>
        <dbReference type="ARBA" id="ARBA00022692"/>
    </source>
</evidence>
<evidence type="ECO:0000256" key="1">
    <source>
        <dbReference type="ARBA" id="ARBA00004167"/>
    </source>
</evidence>
<accession>A0A1Q3ED36</accession>
<evidence type="ECO:0000313" key="8">
    <source>
        <dbReference type="Proteomes" id="UP000188533"/>
    </source>
</evidence>
<feature type="region of interest" description="Disordered" evidence="5">
    <location>
        <begin position="320"/>
        <end position="439"/>
    </location>
</feature>
<feature type="transmembrane region" description="Helical" evidence="6">
    <location>
        <begin position="192"/>
        <end position="214"/>
    </location>
</feature>
<feature type="compositionally biased region" description="Basic residues" evidence="5">
    <location>
        <begin position="268"/>
        <end position="277"/>
    </location>
</feature>
<feature type="compositionally biased region" description="Polar residues" evidence="5">
    <location>
        <begin position="344"/>
        <end position="356"/>
    </location>
</feature>
<dbReference type="AlphaFoldDB" id="A0A1Q3ED36"/>
<comment type="caution">
    <text evidence="7">The sequence shown here is derived from an EMBL/GenBank/DDBJ whole genome shotgun (WGS) entry which is preliminary data.</text>
</comment>